<evidence type="ECO:0000313" key="14">
    <source>
        <dbReference type="Proteomes" id="UP000265140"/>
    </source>
</evidence>
<proteinExistence type="inferred from homology"/>
<organism evidence="13 14">
    <name type="scientific">Esox lucius</name>
    <name type="common">Northern pike</name>
    <dbReference type="NCBI Taxonomy" id="8010"/>
    <lineage>
        <taxon>Eukaryota</taxon>
        <taxon>Metazoa</taxon>
        <taxon>Chordata</taxon>
        <taxon>Craniata</taxon>
        <taxon>Vertebrata</taxon>
        <taxon>Euteleostomi</taxon>
        <taxon>Actinopterygii</taxon>
        <taxon>Neopterygii</taxon>
        <taxon>Teleostei</taxon>
        <taxon>Protacanthopterygii</taxon>
        <taxon>Esociformes</taxon>
        <taxon>Esocidae</taxon>
        <taxon>Esox</taxon>
    </lineage>
</organism>
<comment type="similarity">
    <text evidence="2 8">Belongs to the clusterin family.</text>
</comment>
<evidence type="ECO:0000256" key="4">
    <source>
        <dbReference type="ARBA" id="ARBA00022729"/>
    </source>
</evidence>
<gene>
    <name evidence="13" type="primary">CLUL1</name>
</gene>
<keyword evidence="4 10" id="KW-0732">Signal</keyword>
<dbReference type="Bgee" id="ENSELUG00000008673">
    <property type="expression patterns" value="Expressed in camera-type eye"/>
</dbReference>
<dbReference type="SMART" id="SM00035">
    <property type="entry name" value="CLa"/>
    <property type="match status" value="1"/>
</dbReference>
<accession>A0A3P8XW19</accession>
<feature type="signal peptide" evidence="10">
    <location>
        <begin position="1"/>
        <end position="19"/>
    </location>
</feature>
<reference evidence="13" key="2">
    <citation type="submission" date="2020-02" db="EMBL/GenBank/DDBJ databases">
        <title>Esox lucius (northern pike) genome, fEsoLuc1, primary haplotype.</title>
        <authorList>
            <person name="Myers G."/>
            <person name="Karagic N."/>
            <person name="Meyer A."/>
            <person name="Pippel M."/>
            <person name="Reichard M."/>
            <person name="Winkler S."/>
            <person name="Tracey A."/>
            <person name="Sims Y."/>
            <person name="Howe K."/>
            <person name="Rhie A."/>
            <person name="Formenti G."/>
            <person name="Durbin R."/>
            <person name="Fedrigo O."/>
            <person name="Jarvis E.D."/>
        </authorList>
    </citation>
    <scope>NUCLEOTIDE SEQUENCE [LARGE SCALE GENOMIC DNA]</scope>
</reference>
<reference evidence="13" key="4">
    <citation type="submission" date="2025-09" db="UniProtKB">
        <authorList>
            <consortium name="Ensembl"/>
        </authorList>
    </citation>
    <scope>IDENTIFICATION</scope>
</reference>
<dbReference type="Proteomes" id="UP000265140">
    <property type="component" value="Chromosome 21"/>
</dbReference>
<keyword evidence="5 9" id="KW-0175">Coiled coil</keyword>
<evidence type="ECO:0000256" key="7">
    <source>
        <dbReference type="ARBA" id="ARBA00023180"/>
    </source>
</evidence>
<dbReference type="SMART" id="SM00030">
    <property type="entry name" value="CLb"/>
    <property type="match status" value="1"/>
</dbReference>
<dbReference type="InterPro" id="IPR000753">
    <property type="entry name" value="Clusterin-like"/>
</dbReference>
<dbReference type="OMA" id="KYGWVSQ"/>
<reference evidence="14" key="1">
    <citation type="journal article" date="2014" name="PLoS ONE">
        <title>The genome and linkage map of the northern pike (Esox lucius): conserved synteny revealed between the salmonid sister group and the Neoteleostei.</title>
        <authorList>
            <person name="Rondeau E.B."/>
            <person name="Minkley D.R."/>
            <person name="Leong J.S."/>
            <person name="Messmer A.M."/>
            <person name="Jantzen J.R."/>
            <person name="von Schalburg K.R."/>
            <person name="Lemon C."/>
            <person name="Bird N.H."/>
            <person name="Koop B.F."/>
        </authorList>
    </citation>
    <scope>NUCLEOTIDE SEQUENCE</scope>
</reference>
<feature type="chain" id="PRO_5018285206" description="Clusterin" evidence="10">
    <location>
        <begin position="20"/>
        <end position="486"/>
    </location>
</feature>
<reference evidence="13" key="3">
    <citation type="submission" date="2025-08" db="UniProtKB">
        <authorList>
            <consortium name="Ensembl"/>
        </authorList>
    </citation>
    <scope>IDENTIFICATION</scope>
</reference>
<dbReference type="GO" id="GO:0005615">
    <property type="term" value="C:extracellular space"/>
    <property type="evidence" value="ECO:0007669"/>
    <property type="project" value="TreeGrafter"/>
</dbReference>
<evidence type="ECO:0000256" key="3">
    <source>
        <dbReference type="ARBA" id="ARBA00022525"/>
    </source>
</evidence>
<keyword evidence="6" id="KW-1015">Disulfide bond</keyword>
<evidence type="ECO:0000256" key="6">
    <source>
        <dbReference type="ARBA" id="ARBA00023157"/>
    </source>
</evidence>
<sequence length="486" mass="54818">MSVLLIVTLYASSLGILRCDPDPSPTGLSESVLQGLSKDGENYIDEEMKRALFGVKRMKEIMEKNQEKHEYLLKTLKESKNKRKGAVQLANEAELKLQVAEEQCIDSLRTSFMECRPCLEDSCKTFYTSTCRRGFSSFSLKVEEFFQKLSSQLETPDQVVNQNQLNLNQTEKSDGPDLELVQLNDSFGQLVWKMGSLYNRSTELVNKMHQKLGHGFWTAFNTKLKPKPLSPTLESPGGIFFQSVSRLGSIGLDDVLEEVYDFGRAVMEDFSDLITDVMDGVQETVSDEPRLQRDTFRVPFPFPDMYLCRQLRRQAGECWQLQRLCESCQNTLVKECPGVRELHSELERTYLLLNESRLQYEELLQMVQKHAGDTNAWFSDMEAKYGWVTHLPSSTQYTFGVSLVVPQVRGDGSKGDTRIVVSILDSPPLTLSVPAEVPDDAFIQYVAQEALAHYKQTIKVSETVTAGTGVATDPSASSLDLIQGFE</sequence>
<keyword evidence="7" id="KW-0325">Glycoprotein</keyword>
<dbReference type="PANTHER" id="PTHR10970">
    <property type="entry name" value="CLUSTERIN"/>
    <property type="match status" value="1"/>
</dbReference>
<evidence type="ECO:0000256" key="5">
    <source>
        <dbReference type="ARBA" id="ARBA00023054"/>
    </source>
</evidence>
<dbReference type="STRING" id="8010.ENSELUP00000007960"/>
<dbReference type="InParanoid" id="A0A3P8XW19"/>
<name>A0A3P8XW19_ESOLU</name>
<feature type="domain" description="Clusterin C-terminal" evidence="12">
    <location>
        <begin position="258"/>
        <end position="455"/>
    </location>
</feature>
<dbReference type="GeneTree" id="ENSGT00530000063668"/>
<dbReference type="PANTHER" id="PTHR10970:SF2">
    <property type="entry name" value="CLUSTERIN-LIKE PROTEIN 1"/>
    <property type="match status" value="1"/>
</dbReference>
<evidence type="ECO:0000256" key="10">
    <source>
        <dbReference type="SAM" id="SignalP"/>
    </source>
</evidence>
<feature type="coiled-coil region" evidence="9">
    <location>
        <begin position="76"/>
        <end position="103"/>
    </location>
</feature>
<evidence type="ECO:0000256" key="1">
    <source>
        <dbReference type="ARBA" id="ARBA00004613"/>
    </source>
</evidence>
<evidence type="ECO:0000259" key="12">
    <source>
        <dbReference type="SMART" id="SM00035"/>
    </source>
</evidence>
<dbReference type="Ensembl" id="ENSELUT00000006359.3">
    <property type="protein sequence ID" value="ENSELUP00000007960.1"/>
    <property type="gene ID" value="ENSELUG00000008673.3"/>
</dbReference>
<dbReference type="GO" id="GO:0051787">
    <property type="term" value="F:misfolded protein binding"/>
    <property type="evidence" value="ECO:0007669"/>
    <property type="project" value="TreeGrafter"/>
</dbReference>
<dbReference type="Pfam" id="PF01093">
    <property type="entry name" value="Clusterin"/>
    <property type="match status" value="1"/>
</dbReference>
<keyword evidence="14" id="KW-1185">Reference proteome</keyword>
<keyword evidence="3" id="KW-0964">Secreted</keyword>
<dbReference type="InterPro" id="IPR016014">
    <property type="entry name" value="Clusterin_N"/>
</dbReference>
<dbReference type="InterPro" id="IPR016015">
    <property type="entry name" value="Clusterin_C"/>
</dbReference>
<evidence type="ECO:0000256" key="2">
    <source>
        <dbReference type="ARBA" id="ARBA00010069"/>
    </source>
</evidence>
<protein>
    <recommendedName>
        <fullName evidence="8">Clusterin</fullName>
    </recommendedName>
</protein>
<evidence type="ECO:0000259" key="11">
    <source>
        <dbReference type="SMART" id="SM00030"/>
    </source>
</evidence>
<evidence type="ECO:0000256" key="9">
    <source>
        <dbReference type="SAM" id="Coils"/>
    </source>
</evidence>
<feature type="domain" description="Clusterin N-terminal" evidence="11">
    <location>
        <begin position="25"/>
        <end position="249"/>
    </location>
</feature>
<dbReference type="GO" id="GO:0005634">
    <property type="term" value="C:nucleus"/>
    <property type="evidence" value="ECO:0007669"/>
    <property type="project" value="TreeGrafter"/>
</dbReference>
<comment type="subcellular location">
    <subcellularLocation>
        <location evidence="1">Secreted</location>
    </subcellularLocation>
</comment>
<evidence type="ECO:0000256" key="8">
    <source>
        <dbReference type="RuleBase" id="RU000629"/>
    </source>
</evidence>
<evidence type="ECO:0000313" key="13">
    <source>
        <dbReference type="Ensembl" id="ENSELUP00000007960.1"/>
    </source>
</evidence>
<dbReference type="AlphaFoldDB" id="A0A3P8XW19"/>